<reference evidence="3" key="1">
    <citation type="journal article" date="2014" name="Front. Microbiol.">
        <title>High frequency of phylogenetically diverse reductive dehalogenase-homologous genes in deep subseafloor sedimentary metagenomes.</title>
        <authorList>
            <person name="Kawai M."/>
            <person name="Futagami T."/>
            <person name="Toyoda A."/>
            <person name="Takaki Y."/>
            <person name="Nishi S."/>
            <person name="Hori S."/>
            <person name="Arai W."/>
            <person name="Tsubouchi T."/>
            <person name="Morono Y."/>
            <person name="Uchiyama I."/>
            <person name="Ito T."/>
            <person name="Fujiyama A."/>
            <person name="Inagaki F."/>
            <person name="Takami H."/>
        </authorList>
    </citation>
    <scope>NUCLEOTIDE SEQUENCE</scope>
    <source>
        <strain evidence="3">Expedition CK06-06</strain>
    </source>
</reference>
<evidence type="ECO:0000313" key="3">
    <source>
        <dbReference type="EMBL" id="GAG10565.1"/>
    </source>
</evidence>
<dbReference type="Gene3D" id="3.30.390.10">
    <property type="entry name" value="Enolase-like, N-terminal domain"/>
    <property type="match status" value="1"/>
</dbReference>
<feature type="domain" description="Enolase N-terminal" evidence="2">
    <location>
        <begin position="4"/>
        <end position="57"/>
    </location>
</feature>
<dbReference type="GO" id="GO:0000287">
    <property type="term" value="F:magnesium ion binding"/>
    <property type="evidence" value="ECO:0007669"/>
    <property type="project" value="InterPro"/>
</dbReference>
<evidence type="ECO:0000256" key="1">
    <source>
        <dbReference type="ARBA" id="ARBA00022842"/>
    </source>
</evidence>
<dbReference type="Pfam" id="PF03952">
    <property type="entry name" value="Enolase_N"/>
    <property type="match status" value="1"/>
</dbReference>
<dbReference type="AlphaFoldDB" id="X0UXS5"/>
<sequence length="63" mass="6764">MVKIKSIEVKEILDSKGDPTVEVGLAVDLGLFKASVPSGVSRGEHEAVEIRDGGRKIWGERAC</sequence>
<dbReference type="EMBL" id="BARS01025991">
    <property type="protein sequence ID" value="GAG10565.1"/>
    <property type="molecule type" value="Genomic_DNA"/>
</dbReference>
<comment type="caution">
    <text evidence="3">The sequence shown here is derived from an EMBL/GenBank/DDBJ whole genome shotgun (WGS) entry which is preliminary data.</text>
</comment>
<gene>
    <name evidence="3" type="ORF">S01H1_41009</name>
</gene>
<dbReference type="InterPro" id="IPR029017">
    <property type="entry name" value="Enolase-like_N"/>
</dbReference>
<dbReference type="SMART" id="SM01193">
    <property type="entry name" value="Enolase_N"/>
    <property type="match status" value="1"/>
</dbReference>
<dbReference type="InterPro" id="IPR000941">
    <property type="entry name" value="Enolase"/>
</dbReference>
<protein>
    <recommendedName>
        <fullName evidence="2">Enolase N-terminal domain-containing protein</fullName>
    </recommendedName>
</protein>
<dbReference type="PANTHER" id="PTHR11902:SF1">
    <property type="entry name" value="ENOLASE"/>
    <property type="match status" value="1"/>
</dbReference>
<dbReference type="PANTHER" id="PTHR11902">
    <property type="entry name" value="ENOLASE"/>
    <property type="match status" value="1"/>
</dbReference>
<dbReference type="GO" id="GO:0006096">
    <property type="term" value="P:glycolytic process"/>
    <property type="evidence" value="ECO:0007669"/>
    <property type="project" value="InterPro"/>
</dbReference>
<dbReference type="SUPFAM" id="SSF54826">
    <property type="entry name" value="Enolase N-terminal domain-like"/>
    <property type="match status" value="1"/>
</dbReference>
<accession>X0UXS5</accession>
<evidence type="ECO:0000259" key="2">
    <source>
        <dbReference type="SMART" id="SM01193"/>
    </source>
</evidence>
<dbReference type="GO" id="GO:0004634">
    <property type="term" value="F:phosphopyruvate hydratase activity"/>
    <property type="evidence" value="ECO:0007669"/>
    <property type="project" value="InterPro"/>
</dbReference>
<organism evidence="3">
    <name type="scientific">marine sediment metagenome</name>
    <dbReference type="NCBI Taxonomy" id="412755"/>
    <lineage>
        <taxon>unclassified sequences</taxon>
        <taxon>metagenomes</taxon>
        <taxon>ecological metagenomes</taxon>
    </lineage>
</organism>
<keyword evidence="1" id="KW-0460">Magnesium</keyword>
<dbReference type="InterPro" id="IPR020811">
    <property type="entry name" value="Enolase_N"/>
</dbReference>
<proteinExistence type="predicted"/>
<name>X0UXS5_9ZZZZ</name>
<dbReference type="GO" id="GO:0000015">
    <property type="term" value="C:phosphopyruvate hydratase complex"/>
    <property type="evidence" value="ECO:0007669"/>
    <property type="project" value="InterPro"/>
</dbReference>